<dbReference type="EMBL" id="QHJG01000011">
    <property type="protein sequence ID" value="PWY56155.1"/>
    <property type="molecule type" value="Genomic_DNA"/>
</dbReference>
<dbReference type="AlphaFoldDB" id="A0A317U4H3"/>
<organism evidence="1 2">
    <name type="scientific">Legionella qingyii</name>
    <dbReference type="NCBI Taxonomy" id="2184757"/>
    <lineage>
        <taxon>Bacteria</taxon>
        <taxon>Pseudomonadati</taxon>
        <taxon>Pseudomonadota</taxon>
        <taxon>Gammaproteobacteria</taxon>
        <taxon>Legionellales</taxon>
        <taxon>Legionellaceae</taxon>
        <taxon>Legionella</taxon>
    </lineage>
</organism>
<protein>
    <submittedName>
        <fullName evidence="1">Uncharacterized protein</fullName>
    </submittedName>
</protein>
<gene>
    <name evidence="1" type="ORF">DGG96_08410</name>
</gene>
<comment type="caution">
    <text evidence="1">The sequence shown here is derived from an EMBL/GenBank/DDBJ whole genome shotgun (WGS) entry which is preliminary data.</text>
</comment>
<dbReference type="Proteomes" id="UP000247152">
    <property type="component" value="Unassembled WGS sequence"/>
</dbReference>
<name>A0A317U4H3_9GAMM</name>
<sequence length="73" mass="7902">MHEANAERRVTGAPRLFMVIVGGQTISQSAGPTLIISGQGVLDVVLMHVKRVMMKLTGKLTRKLDDKSVTITV</sequence>
<proteinExistence type="predicted"/>
<reference evidence="1 2" key="1">
    <citation type="submission" date="2018-05" db="EMBL/GenBank/DDBJ databases">
        <title>Legionella qingyii sp.nov., whole genome shotgun sequence.</title>
        <authorList>
            <person name="Wu H."/>
            <person name="Zhu Q."/>
            <person name="Hu C."/>
        </authorList>
    </citation>
    <scope>NUCLEOTIDE SEQUENCE [LARGE SCALE GENOMIC DNA]</scope>
    <source>
        <strain evidence="1 2">HEB18</strain>
    </source>
</reference>
<evidence type="ECO:0000313" key="1">
    <source>
        <dbReference type="EMBL" id="PWY56155.1"/>
    </source>
</evidence>
<accession>A0A317U4H3</accession>
<evidence type="ECO:0000313" key="2">
    <source>
        <dbReference type="Proteomes" id="UP000247152"/>
    </source>
</evidence>